<dbReference type="InterPro" id="IPR024078">
    <property type="entry name" value="LmbE-like_dom_sf"/>
</dbReference>
<dbReference type="Pfam" id="PF13517">
    <property type="entry name" value="FG-GAP_3"/>
    <property type="match status" value="2"/>
</dbReference>
<dbReference type="Gene3D" id="2.40.128.340">
    <property type="match status" value="1"/>
</dbReference>
<evidence type="ECO:0000256" key="1">
    <source>
        <dbReference type="ARBA" id="ARBA00022729"/>
    </source>
</evidence>
<keyword evidence="1" id="KW-0732">Signal</keyword>
<evidence type="ECO:0000313" key="2">
    <source>
        <dbReference type="EMBL" id="AUH33029.1"/>
    </source>
</evidence>
<dbReference type="InterPro" id="IPR028994">
    <property type="entry name" value="Integrin_alpha_N"/>
</dbReference>
<dbReference type="RefSeq" id="WP_101459702.1">
    <property type="nucleotide sequence ID" value="NZ_CP025408.1"/>
</dbReference>
<gene>
    <name evidence="2" type="ORF">CUV01_06145</name>
</gene>
<dbReference type="Gene3D" id="3.40.50.10320">
    <property type="entry name" value="LmbE-like"/>
    <property type="match status" value="1"/>
</dbReference>
<dbReference type="AlphaFoldDB" id="A0A2K9EFA8"/>
<dbReference type="Pfam" id="PF02585">
    <property type="entry name" value="PIG-L"/>
    <property type="match status" value="1"/>
</dbReference>
<protein>
    <submittedName>
        <fullName evidence="2">Uncharacterized protein</fullName>
    </submittedName>
</protein>
<dbReference type="InterPro" id="IPR013517">
    <property type="entry name" value="FG-GAP"/>
</dbReference>
<proteinExistence type="predicted"/>
<dbReference type="SUPFAM" id="SSF69318">
    <property type="entry name" value="Integrin alpha N-terminal domain"/>
    <property type="match status" value="1"/>
</dbReference>
<dbReference type="EMBL" id="CP025408">
    <property type="protein sequence ID" value="AUH33029.1"/>
    <property type="molecule type" value="Genomic_DNA"/>
</dbReference>
<sequence>MSITNLAGSTMSIVAHIDDDLLFQNPDIVNAIKAGGGHTTVFMTAGDAGRNTSFMEDREAGAKAAYGEMTGHSDWIDETITLTNGTTEFVIRTSYLESQPEIRLYFLRLPDGNSRGSGYSVNDYESVEKLWDGTIDTITTKDGANTFTADDISGVLLALMETHQPDSILLQDLNSEHVGSDHSDHFYASQFAFESQQYYGTEHDLYSYIEYATARMPTNLSAEDNEATRDAFYAYVHGSGDISRNFDAHGDPILPGDYNRWPDRHYHNEDVDQLEGSKLWTSGFGNANDVWNNDRHIRTLGDIDGDGMADVVGFGQGGVTTARSDGEAFGSASLGLRDLGYAVGGWNKTVHERQVADVNGDGFDDLIGFGDAHTFVALSRGDGTFSRLAIWSTDYARNDGWVASRHERLMGDVDGDGRADIVAFGDSGTEVALSTGSGFAAGAVWINDFDYRHGWRIGVHERVLADVNGDGMDDIVGFGSSRVIVALSNGSGFNPIQFWSTEFASNSGWREDTSERVLADVNGDGMADIVAFGADGVQVSLSNGRGFGASQVWSDDFGNNDAWSQDQDTRTVADVNGDGMADIVVFGNDGTRVSLSDGSRFLDPYDGDAPFAKLEVVEDGGPVGSTELLVNGDLTSSVRAGTWTANGDVDGWTNDNGGIESWGQGFLGIQTPDNGTIVELDRNGGGNVDNLYQDVQTEAGQDLELSFSSMQRGDDTDHIEVYWRGELIAVVQPDSGDDWSTFAFTVTGSGGLDRIEFREVADENDGSGPLIDNIGLLDVGQDEMAATSMSAHYAPVEEDHSLISVEPDLSDDFIYIL</sequence>
<dbReference type="KEGG" id="paro:CUV01_06145"/>
<dbReference type="SUPFAM" id="SSF102588">
    <property type="entry name" value="LmbE-like"/>
    <property type="match status" value="1"/>
</dbReference>
<reference evidence="2 3" key="1">
    <citation type="submission" date="2017-12" db="EMBL/GenBank/DDBJ databases">
        <authorList>
            <person name="Hurst M.R.H."/>
        </authorList>
    </citation>
    <scope>NUCLEOTIDE SEQUENCE [LARGE SCALE GENOMIC DNA]</scope>
    <source>
        <strain evidence="2 3">BM15</strain>
    </source>
</reference>
<organism evidence="2 3">
    <name type="scientific">Paracoccus tegillarcae</name>
    <dbReference type="NCBI Taxonomy" id="1529068"/>
    <lineage>
        <taxon>Bacteria</taxon>
        <taxon>Pseudomonadati</taxon>
        <taxon>Pseudomonadota</taxon>
        <taxon>Alphaproteobacteria</taxon>
        <taxon>Rhodobacterales</taxon>
        <taxon>Paracoccaceae</taxon>
        <taxon>Paracoccus</taxon>
    </lineage>
</organism>
<dbReference type="OrthoDB" id="7970102at2"/>
<dbReference type="InterPro" id="IPR003737">
    <property type="entry name" value="GlcNAc_PI_deacetylase-related"/>
</dbReference>
<dbReference type="Gene3D" id="2.130.10.130">
    <property type="entry name" value="Integrin alpha, N-terminal"/>
    <property type="match status" value="1"/>
</dbReference>
<evidence type="ECO:0000313" key="3">
    <source>
        <dbReference type="Proteomes" id="UP000233742"/>
    </source>
</evidence>
<dbReference type="PANTHER" id="PTHR45460:SF2">
    <property type="entry name" value="ALPHA 1,3 GLUCANASE, GH71 FAMILY (EUROFUNG)"/>
    <property type="match status" value="1"/>
</dbReference>
<dbReference type="Proteomes" id="UP000233742">
    <property type="component" value="Chromosome"/>
</dbReference>
<name>A0A2K9EFA8_9RHOB</name>
<accession>A0A2K9EFA8</accession>
<dbReference type="PANTHER" id="PTHR45460">
    <property type="entry name" value="SIMILAR TO CYSTEINE PROTEINASE"/>
    <property type="match status" value="1"/>
</dbReference>
<keyword evidence="3" id="KW-1185">Reference proteome</keyword>